<evidence type="ECO:0000313" key="1">
    <source>
        <dbReference type="EMBL" id="PMP71674.1"/>
    </source>
</evidence>
<gene>
    <name evidence="1" type="ORF">C0187_03325</name>
</gene>
<dbReference type="EMBL" id="PNIN01000037">
    <property type="protein sequence ID" value="PMP71674.1"/>
    <property type="molecule type" value="Genomic_DNA"/>
</dbReference>
<reference evidence="1 2" key="1">
    <citation type="submission" date="2018-01" db="EMBL/GenBank/DDBJ databases">
        <title>Metagenomic assembled genomes from two thermal pools in the Uzon Caldera, Kamchatka, Russia.</title>
        <authorList>
            <person name="Wilkins L."/>
            <person name="Ettinger C."/>
        </authorList>
    </citation>
    <scope>NUCLEOTIDE SEQUENCE [LARGE SCALE GENOMIC DNA]</scope>
    <source>
        <strain evidence="1">ZAV-05</strain>
    </source>
</reference>
<sequence length="80" mass="9300">MAIDEVIQDQETDRKVRLRILLLSPIDPPESHLEMLGQIRRMVRDEQWHKDVLAASRPAEIKMSIQMWEDGQQDSAETSS</sequence>
<dbReference type="InterPro" id="IPR016152">
    <property type="entry name" value="PTrfase/Anion_transptr"/>
</dbReference>
<dbReference type="Proteomes" id="UP000242881">
    <property type="component" value="Unassembled WGS sequence"/>
</dbReference>
<name>A0A2J6WMQ1_9BACT</name>
<evidence type="ECO:0008006" key="3">
    <source>
        <dbReference type="Google" id="ProtNLM"/>
    </source>
</evidence>
<dbReference type="Gene3D" id="3.40.930.10">
    <property type="entry name" value="Mannitol-specific EII, Chain A"/>
    <property type="match status" value="1"/>
</dbReference>
<protein>
    <recommendedName>
        <fullName evidence="3">PTS EIIA type-2 domain-containing protein</fullName>
    </recommendedName>
</protein>
<organism evidence="1 2">
    <name type="scientific">Calditerrivibrio nitroreducens</name>
    <dbReference type="NCBI Taxonomy" id="477976"/>
    <lineage>
        <taxon>Bacteria</taxon>
        <taxon>Pseudomonadati</taxon>
        <taxon>Deferribacterota</taxon>
        <taxon>Deferribacteres</taxon>
        <taxon>Deferribacterales</taxon>
        <taxon>Calditerrivibrionaceae</taxon>
    </lineage>
</organism>
<dbReference type="AlphaFoldDB" id="A0A2J6WMQ1"/>
<dbReference type="SUPFAM" id="SSF55804">
    <property type="entry name" value="Phoshotransferase/anion transport protein"/>
    <property type="match status" value="1"/>
</dbReference>
<accession>A0A2J6WMQ1</accession>
<proteinExistence type="predicted"/>
<comment type="caution">
    <text evidence="1">The sequence shown here is derived from an EMBL/GenBank/DDBJ whole genome shotgun (WGS) entry which is preliminary data.</text>
</comment>
<evidence type="ECO:0000313" key="2">
    <source>
        <dbReference type="Proteomes" id="UP000242881"/>
    </source>
</evidence>